<dbReference type="GO" id="GO:0008076">
    <property type="term" value="C:voltage-gated potassium channel complex"/>
    <property type="evidence" value="ECO:0007669"/>
    <property type="project" value="InterPro"/>
</dbReference>
<dbReference type="GO" id="GO:0045211">
    <property type="term" value="C:postsynaptic membrane"/>
    <property type="evidence" value="ECO:0007669"/>
    <property type="project" value="TreeGrafter"/>
</dbReference>
<evidence type="ECO:0000256" key="10">
    <source>
        <dbReference type="ARBA" id="ARBA00023136"/>
    </source>
</evidence>
<evidence type="ECO:0000256" key="1">
    <source>
        <dbReference type="ARBA" id="ARBA00004141"/>
    </source>
</evidence>
<dbReference type="Gene3D" id="1.20.120.350">
    <property type="entry name" value="Voltage-gated potassium channels. Chain C"/>
    <property type="match status" value="2"/>
</dbReference>
<dbReference type="WBParaSite" id="ACAC_0000044001-mRNA-1">
    <property type="protein sequence ID" value="ACAC_0000044001-mRNA-1"/>
    <property type="gene ID" value="ACAC_0000044001"/>
</dbReference>
<keyword evidence="11" id="KW-0407">Ion channel</keyword>
<feature type="region of interest" description="Disordered" evidence="12">
    <location>
        <begin position="307"/>
        <end position="326"/>
    </location>
</feature>
<keyword evidence="9" id="KW-0406">Ion transport</keyword>
<name>A0A158P610_ANGCA</name>
<evidence type="ECO:0000256" key="7">
    <source>
        <dbReference type="ARBA" id="ARBA00022958"/>
    </source>
</evidence>
<feature type="transmembrane region" description="Helical" evidence="13">
    <location>
        <begin position="510"/>
        <end position="529"/>
    </location>
</feature>
<dbReference type="Proteomes" id="UP000035642">
    <property type="component" value="Unassembled WGS sequence"/>
</dbReference>
<feature type="domain" description="Ion transport" evidence="14">
    <location>
        <begin position="221"/>
        <end position="277"/>
    </location>
</feature>
<accession>A0A158P610</accession>
<keyword evidence="3" id="KW-0633">Potassium transport</keyword>
<dbReference type="InterPro" id="IPR005821">
    <property type="entry name" value="Ion_trans_dom"/>
</dbReference>
<dbReference type="PRINTS" id="PR01491">
    <property type="entry name" value="KVCHANNEL"/>
</dbReference>
<evidence type="ECO:0000313" key="15">
    <source>
        <dbReference type="Proteomes" id="UP000035642"/>
    </source>
</evidence>
<dbReference type="FunFam" id="1.20.120.350:FF:000074">
    <property type="entry name" value="SHaW family of potassium channels"/>
    <property type="match status" value="2"/>
</dbReference>
<dbReference type="AlphaFoldDB" id="A0A158P610"/>
<dbReference type="PRINTS" id="PR00169">
    <property type="entry name" value="KCHANNEL"/>
</dbReference>
<feature type="transmembrane region" description="Helical" evidence="13">
    <location>
        <begin position="549"/>
        <end position="566"/>
    </location>
</feature>
<dbReference type="InterPro" id="IPR003968">
    <property type="entry name" value="K_chnl_volt-dep_Kv"/>
</dbReference>
<keyword evidence="10 13" id="KW-0472">Membrane</keyword>
<dbReference type="GO" id="GO:0005251">
    <property type="term" value="F:delayed rectifier potassium channel activity"/>
    <property type="evidence" value="ECO:0007669"/>
    <property type="project" value="TreeGrafter"/>
</dbReference>
<evidence type="ECO:0000256" key="9">
    <source>
        <dbReference type="ARBA" id="ARBA00023065"/>
    </source>
</evidence>
<keyword evidence="15" id="KW-1185">Reference proteome</keyword>
<feature type="transmembrane region" description="Helical" evidence="13">
    <location>
        <begin position="241"/>
        <end position="266"/>
    </location>
</feature>
<protein>
    <submittedName>
        <fullName evidence="16">Ion_trans domain-containing protein</fullName>
    </submittedName>
</protein>
<evidence type="ECO:0000256" key="4">
    <source>
        <dbReference type="ARBA" id="ARBA00022692"/>
    </source>
</evidence>
<dbReference type="GO" id="GO:0032809">
    <property type="term" value="C:neuronal cell body membrane"/>
    <property type="evidence" value="ECO:0007669"/>
    <property type="project" value="TreeGrafter"/>
</dbReference>
<dbReference type="InterPro" id="IPR028325">
    <property type="entry name" value="VG_K_chnl"/>
</dbReference>
<feature type="transmembrane region" description="Helical" evidence="13">
    <location>
        <begin position="65"/>
        <end position="86"/>
    </location>
</feature>
<keyword evidence="4 13" id="KW-0812">Transmembrane</keyword>
<evidence type="ECO:0000259" key="14">
    <source>
        <dbReference type="Pfam" id="PF00520"/>
    </source>
</evidence>
<dbReference type="GO" id="GO:0043679">
    <property type="term" value="C:axon terminus"/>
    <property type="evidence" value="ECO:0007669"/>
    <property type="project" value="TreeGrafter"/>
</dbReference>
<reference evidence="16" key="2">
    <citation type="submission" date="2016-04" db="UniProtKB">
        <authorList>
            <consortium name="WormBaseParasite"/>
        </authorList>
    </citation>
    <scope>IDENTIFICATION</scope>
</reference>
<sequence>MPIRDTQETLAVIESLDLDGDPPTQEEIAKKFGWEDDYFSGTLSKWQQIKPGIWALFDEPWSSQYARIISCCSVFFILASTISFMLKTHPSFQIPQITVFGHDGYSDFAKAIDAHKPYTAPHPYFFYVDLICNSWFTLELNVLLDDLQLIRMLFCPSMRRFLRSPLTIIDVISTSAFYFEWLLHTIFIQTEFCDHSYIAANQTLYRIFFEFADLLQIYPDFCMSLITISTVGFGDMVPRTYLGMVVGSLCALMGVLTIALPVPVIVSNFSNLYSHSQARAKLPKKRRRVLQAHEVKPSMLSIKHSHWNKNRKKSSGHSPNMTPLNSFGRNGGPPFLNPSYDSTSAINIDAVKFFSFQSISLVNICFVVLSIVCFCLKTHPYFRIPDIDIDHLNASHPKTFYVSKTTTSSHPSFFYVELFCNMWFSGEFLLRMLFSPKIGPFLKNPVNIIDFIATISFYIDWALDSVLSGTNRDSVEFFSIIRILRLFKLTQHSVGLKILIQTFKASAQELFLLVFFVLLGIVIFAALVYYAERVEDNPDNQFNSIPVGLWWAVITICTIGFGDLVPKTYLGMMVGSMCALMGVLTIALPVPVIVSNFAMFYSHAQARSKLPKKRRRVLQPHEIKPLAGRSTTAALLNSLGPKPHCTQHIGDGIGLHLLAVMFVFFPGPFATTPLLVYPNPTMNVGNSPVRSKPNKML</sequence>
<dbReference type="Pfam" id="PF00520">
    <property type="entry name" value="Ion_trans"/>
    <property type="match status" value="2"/>
</dbReference>
<evidence type="ECO:0000256" key="3">
    <source>
        <dbReference type="ARBA" id="ARBA00022538"/>
    </source>
</evidence>
<evidence type="ECO:0000256" key="11">
    <source>
        <dbReference type="ARBA" id="ARBA00023303"/>
    </source>
</evidence>
<comment type="subcellular location">
    <subcellularLocation>
        <location evidence="1">Membrane</location>
        <topology evidence="1">Multi-pass membrane protein</topology>
    </subcellularLocation>
</comment>
<evidence type="ECO:0000256" key="2">
    <source>
        <dbReference type="ARBA" id="ARBA00022448"/>
    </source>
</evidence>
<dbReference type="GO" id="GO:0032590">
    <property type="term" value="C:dendrite membrane"/>
    <property type="evidence" value="ECO:0007669"/>
    <property type="project" value="TreeGrafter"/>
</dbReference>
<keyword evidence="2" id="KW-0813">Transport</keyword>
<feature type="domain" description="Ion transport" evidence="14">
    <location>
        <begin position="361"/>
        <end position="604"/>
    </location>
</feature>
<keyword evidence="6" id="KW-0851">Voltage-gated channel</keyword>
<dbReference type="STRING" id="6313.A0A158P610"/>
<organism evidence="15 16">
    <name type="scientific">Angiostrongylus cantonensis</name>
    <name type="common">Rat lungworm</name>
    <dbReference type="NCBI Taxonomy" id="6313"/>
    <lineage>
        <taxon>Eukaryota</taxon>
        <taxon>Metazoa</taxon>
        <taxon>Ecdysozoa</taxon>
        <taxon>Nematoda</taxon>
        <taxon>Chromadorea</taxon>
        <taxon>Rhabditida</taxon>
        <taxon>Rhabditina</taxon>
        <taxon>Rhabditomorpha</taxon>
        <taxon>Strongyloidea</taxon>
        <taxon>Metastrongylidae</taxon>
        <taxon>Angiostrongylus</taxon>
    </lineage>
</organism>
<dbReference type="FunFam" id="1.10.287.70:FF:000002">
    <property type="entry name" value="Potassium voltage-gated channel subfamily a member"/>
    <property type="match status" value="1"/>
</dbReference>
<dbReference type="Gene3D" id="1.10.287.70">
    <property type="match status" value="2"/>
</dbReference>
<feature type="transmembrane region" description="Helical" evidence="13">
    <location>
        <begin position="354"/>
        <end position="376"/>
    </location>
</feature>
<evidence type="ECO:0000256" key="5">
    <source>
        <dbReference type="ARBA" id="ARBA00022826"/>
    </source>
</evidence>
<reference evidence="15" key="1">
    <citation type="submission" date="2012-09" db="EMBL/GenBank/DDBJ databases">
        <authorList>
            <person name="Martin A.A."/>
        </authorList>
    </citation>
    <scope>NUCLEOTIDE SEQUENCE</scope>
</reference>
<keyword evidence="5" id="KW-0631">Potassium channel</keyword>
<feature type="transmembrane region" description="Helical" evidence="13">
    <location>
        <begin position="578"/>
        <end position="601"/>
    </location>
</feature>
<dbReference type="GO" id="GO:0001508">
    <property type="term" value="P:action potential"/>
    <property type="evidence" value="ECO:0007669"/>
    <property type="project" value="TreeGrafter"/>
</dbReference>
<dbReference type="InterPro" id="IPR027359">
    <property type="entry name" value="Volt_channel_dom_sf"/>
</dbReference>
<dbReference type="SUPFAM" id="SSF81324">
    <property type="entry name" value="Voltage-gated potassium channels"/>
    <property type="match status" value="2"/>
</dbReference>
<dbReference type="PANTHER" id="PTHR11537:SF252">
    <property type="entry name" value="POTASSIUM VOLTAGE-GATED CHANNEL PROTEIN SHAW"/>
    <property type="match status" value="1"/>
</dbReference>
<dbReference type="GO" id="GO:0042734">
    <property type="term" value="C:presynaptic membrane"/>
    <property type="evidence" value="ECO:0007669"/>
    <property type="project" value="TreeGrafter"/>
</dbReference>
<feature type="compositionally biased region" description="Polar residues" evidence="12">
    <location>
        <begin position="316"/>
        <end position="326"/>
    </location>
</feature>
<feature type="transmembrane region" description="Helical" evidence="13">
    <location>
        <begin position="653"/>
        <end position="677"/>
    </location>
</feature>
<dbReference type="PANTHER" id="PTHR11537">
    <property type="entry name" value="VOLTAGE-GATED POTASSIUM CHANNEL"/>
    <property type="match status" value="1"/>
</dbReference>
<keyword evidence="8 13" id="KW-1133">Transmembrane helix</keyword>
<evidence type="ECO:0000256" key="6">
    <source>
        <dbReference type="ARBA" id="ARBA00022882"/>
    </source>
</evidence>
<evidence type="ECO:0000256" key="13">
    <source>
        <dbReference type="SAM" id="Phobius"/>
    </source>
</evidence>
<evidence type="ECO:0000256" key="12">
    <source>
        <dbReference type="SAM" id="MobiDB-lite"/>
    </source>
</evidence>
<proteinExistence type="predicted"/>
<evidence type="ECO:0000256" key="8">
    <source>
        <dbReference type="ARBA" id="ARBA00022989"/>
    </source>
</evidence>
<evidence type="ECO:0000313" key="16">
    <source>
        <dbReference type="WBParaSite" id="ACAC_0000044001-mRNA-1"/>
    </source>
</evidence>
<keyword evidence="7" id="KW-0630">Potassium</keyword>